<proteinExistence type="predicted"/>
<evidence type="ECO:0000313" key="2">
    <source>
        <dbReference type="EMBL" id="KAK5632185.1"/>
    </source>
</evidence>
<feature type="region of interest" description="Disordered" evidence="1">
    <location>
        <begin position="1"/>
        <end position="48"/>
    </location>
</feature>
<protein>
    <submittedName>
        <fullName evidence="2">Uncharacterized protein</fullName>
    </submittedName>
</protein>
<organism evidence="2 3">
    <name type="scientific">Xylaria bambusicola</name>
    <dbReference type="NCBI Taxonomy" id="326684"/>
    <lineage>
        <taxon>Eukaryota</taxon>
        <taxon>Fungi</taxon>
        <taxon>Dikarya</taxon>
        <taxon>Ascomycota</taxon>
        <taxon>Pezizomycotina</taxon>
        <taxon>Sordariomycetes</taxon>
        <taxon>Xylariomycetidae</taxon>
        <taxon>Xylariales</taxon>
        <taxon>Xylariaceae</taxon>
        <taxon>Xylaria</taxon>
    </lineage>
</organism>
<feature type="compositionally biased region" description="Polar residues" evidence="1">
    <location>
        <begin position="18"/>
        <end position="27"/>
    </location>
</feature>
<feature type="region of interest" description="Disordered" evidence="1">
    <location>
        <begin position="72"/>
        <end position="120"/>
    </location>
</feature>
<gene>
    <name evidence="2" type="ORF">RRF57_007899</name>
</gene>
<comment type="caution">
    <text evidence="2">The sequence shown here is derived from an EMBL/GenBank/DDBJ whole genome shotgun (WGS) entry which is preliminary data.</text>
</comment>
<dbReference type="Proteomes" id="UP001305414">
    <property type="component" value="Unassembled WGS sequence"/>
</dbReference>
<accession>A0AAN7UGW6</accession>
<keyword evidence="3" id="KW-1185">Reference proteome</keyword>
<dbReference type="EMBL" id="JAWHQM010000023">
    <property type="protein sequence ID" value="KAK5632185.1"/>
    <property type="molecule type" value="Genomic_DNA"/>
</dbReference>
<evidence type="ECO:0000256" key="1">
    <source>
        <dbReference type="SAM" id="MobiDB-lite"/>
    </source>
</evidence>
<name>A0AAN7UGW6_9PEZI</name>
<evidence type="ECO:0000313" key="3">
    <source>
        <dbReference type="Proteomes" id="UP001305414"/>
    </source>
</evidence>
<sequence length="143" mass="15388">MSSEAKNQVHPAPLATLQPLNDSSLPQSMRGRDVVSTDSDGAAVRPQANPIFESRCEILAVDVQRSPECIQSTQGAGGLGSAQVSNHRQGSPPFLQCQGAGKGQTHQVEPRWSQRKVASRRRITDLTVDEDEDLARVGDKNSS</sequence>
<reference evidence="2 3" key="1">
    <citation type="submission" date="2023-10" db="EMBL/GenBank/DDBJ databases">
        <title>Draft genome sequence of Xylaria bambusicola isolate GMP-LS, the root and basal stem rot pathogen of sugarcane in Indonesia.</title>
        <authorList>
            <person name="Selvaraj P."/>
            <person name="Muralishankar V."/>
            <person name="Muruganantham S."/>
            <person name="Sp S."/>
            <person name="Haryani S."/>
            <person name="Lau K.J.X."/>
            <person name="Naqvi N.I."/>
        </authorList>
    </citation>
    <scope>NUCLEOTIDE SEQUENCE [LARGE SCALE GENOMIC DNA]</scope>
    <source>
        <strain evidence="2">GMP-LS</strain>
    </source>
</reference>
<dbReference type="AlphaFoldDB" id="A0AAN7UGW6"/>